<keyword evidence="4" id="KW-0238">DNA-binding</keyword>
<dbReference type="NCBIfam" id="NF001070">
    <property type="entry name" value="PRK00118.1-6"/>
    <property type="match status" value="1"/>
</dbReference>
<dbReference type="InterPro" id="IPR036388">
    <property type="entry name" value="WH-like_DNA-bd_sf"/>
</dbReference>
<name>A0AAF0YKX6_9STAP</name>
<reference evidence="5" key="1">
    <citation type="submission" date="2017-09" db="EMBL/GenBank/DDBJ databases">
        <title>Bacterial strain isolated from the female urinary microbiota.</title>
        <authorList>
            <person name="Thomas-White K."/>
            <person name="Kumar N."/>
            <person name="Forster S."/>
            <person name="Putonti C."/>
            <person name="Lawley T."/>
            <person name="Wolfe A.J."/>
        </authorList>
    </citation>
    <scope>NUCLEOTIDE SEQUENCE [LARGE SCALE GENOMIC DNA]</scope>
    <source>
        <strain evidence="5">UMB0959</strain>
    </source>
</reference>
<dbReference type="InterPro" id="IPR054831">
    <property type="entry name" value="UPF0122_fam_protein"/>
</dbReference>
<dbReference type="NCBIfam" id="NF045758">
    <property type="entry name" value="YlxM"/>
    <property type="match status" value="1"/>
</dbReference>
<dbReference type="AlphaFoldDB" id="A0AAF0YKX6"/>
<sequence length="110" mass="13147">MKMNELNKTLRMNYLYDFYNGLLTDKQKDYVKLYYLMDLQFSEIADELNVTRQAVYDNLKRTTEVLEAYEENLGMYARYLKRQQLFDALKSSLDDKDTALSIIEELESLD</sequence>
<comment type="similarity">
    <text evidence="1 3">Belongs to the UPF0122 family.</text>
</comment>
<reference evidence="4 5" key="2">
    <citation type="submission" date="2023-10" db="EMBL/GenBank/DDBJ databases">
        <authorList>
            <person name="Choi B."/>
        </authorList>
    </citation>
    <scope>NUCLEOTIDE SEQUENCE [LARGE SCALE GENOMIC DNA]</scope>
    <source>
        <strain evidence="4 5">UMB0959</strain>
    </source>
</reference>
<dbReference type="Proteomes" id="UP000243626">
    <property type="component" value="Chromosome"/>
</dbReference>
<dbReference type="HAMAP" id="MF_00245">
    <property type="entry name" value="UPF0122"/>
    <property type="match status" value="1"/>
</dbReference>
<organism evidence="4 5">
    <name type="scientific">Nosocomiicoccus massiliensis</name>
    <dbReference type="NCBI Taxonomy" id="1232430"/>
    <lineage>
        <taxon>Bacteria</taxon>
        <taxon>Bacillati</taxon>
        <taxon>Bacillota</taxon>
        <taxon>Bacilli</taxon>
        <taxon>Bacillales</taxon>
        <taxon>Staphylococcaceae</taxon>
        <taxon>Nosocomiicoccus</taxon>
    </lineage>
</organism>
<comment type="function">
    <text evidence="2 3">Might take part in the signal recognition particle (SRP) pathway. This is inferred from the conservation of its genetic proximity to ftsY/ffh. May be a regulatory protein.</text>
</comment>
<evidence type="ECO:0000256" key="2">
    <source>
        <dbReference type="ARBA" id="ARBA00024764"/>
    </source>
</evidence>
<dbReference type="PANTHER" id="PTHR40083">
    <property type="entry name" value="UPF0122 PROTEIN CBO2450/CLC_2298"/>
    <property type="match status" value="1"/>
</dbReference>
<dbReference type="KEGG" id="nmy:CJ229_000480"/>
<evidence type="ECO:0000313" key="4">
    <source>
        <dbReference type="EMBL" id="WOS96252.1"/>
    </source>
</evidence>
<evidence type="ECO:0000256" key="1">
    <source>
        <dbReference type="ARBA" id="ARBA00008720"/>
    </source>
</evidence>
<dbReference type="GO" id="GO:0003677">
    <property type="term" value="F:DNA binding"/>
    <property type="evidence" value="ECO:0007669"/>
    <property type="project" value="UniProtKB-KW"/>
</dbReference>
<evidence type="ECO:0000256" key="3">
    <source>
        <dbReference type="HAMAP-Rule" id="MF_00245"/>
    </source>
</evidence>
<proteinExistence type="inferred from homology"/>
<evidence type="ECO:0000313" key="5">
    <source>
        <dbReference type="Proteomes" id="UP000243626"/>
    </source>
</evidence>
<dbReference type="InterPro" id="IPR007394">
    <property type="entry name" value="UPF0122"/>
</dbReference>
<protein>
    <recommendedName>
        <fullName evidence="3">UPF0122 protein CJ229_000480</fullName>
    </recommendedName>
</protein>
<dbReference type="EMBL" id="CP136964">
    <property type="protein sequence ID" value="WOS96252.1"/>
    <property type="molecule type" value="Genomic_DNA"/>
</dbReference>
<accession>A0AAF0YKX6</accession>
<dbReference type="RefSeq" id="WP_102167521.1">
    <property type="nucleotide sequence ID" value="NZ_CP136964.1"/>
</dbReference>
<dbReference type="SUPFAM" id="SSF88659">
    <property type="entry name" value="Sigma3 and sigma4 domains of RNA polymerase sigma factors"/>
    <property type="match status" value="1"/>
</dbReference>
<dbReference type="Pfam" id="PF04297">
    <property type="entry name" value="UPF0122"/>
    <property type="match status" value="1"/>
</dbReference>
<dbReference type="InterPro" id="IPR013324">
    <property type="entry name" value="RNA_pol_sigma_r3/r4-like"/>
</dbReference>
<dbReference type="PANTHER" id="PTHR40083:SF1">
    <property type="entry name" value="UPF0122 PROTEIN YLXM"/>
    <property type="match status" value="1"/>
</dbReference>
<gene>
    <name evidence="4" type="ORF">CJ229_000480</name>
</gene>
<dbReference type="Gene3D" id="1.10.10.10">
    <property type="entry name" value="Winged helix-like DNA-binding domain superfamily/Winged helix DNA-binding domain"/>
    <property type="match status" value="1"/>
</dbReference>
<keyword evidence="5" id="KW-1185">Reference proteome</keyword>